<dbReference type="InterPro" id="IPR049174">
    <property type="entry name" value="Beta-AFase-like"/>
</dbReference>
<dbReference type="PANTHER" id="PTHR43465">
    <property type="entry name" value="DUF1680 DOMAIN PROTEIN (AFU_ORTHOLOGUE AFUA_1G08910)"/>
    <property type="match status" value="1"/>
</dbReference>
<accession>A0ABU6G945</accession>
<proteinExistence type="predicted"/>
<dbReference type="InterPro" id="IPR049046">
    <property type="entry name" value="Beta-AFase-like_GH127_middle"/>
</dbReference>
<feature type="domain" description="Non-reducing end beta-L-arabinofuranosidase-like GH127 catalytic" evidence="1">
    <location>
        <begin position="14"/>
        <end position="428"/>
    </location>
</feature>
<comment type="caution">
    <text evidence="4">The sequence shown here is derived from an EMBL/GenBank/DDBJ whole genome shotgun (WGS) entry which is preliminary data.</text>
</comment>
<evidence type="ECO:0000259" key="2">
    <source>
        <dbReference type="Pfam" id="PF20736"/>
    </source>
</evidence>
<gene>
    <name evidence="4" type="ORF">P4I72_26855</name>
</gene>
<dbReference type="InterPro" id="IPR008928">
    <property type="entry name" value="6-hairpin_glycosidase_sf"/>
</dbReference>
<dbReference type="Pfam" id="PF07944">
    <property type="entry name" value="Beta-AFase-like_GH127_cat"/>
    <property type="match status" value="1"/>
</dbReference>
<dbReference type="Proteomes" id="UP001338137">
    <property type="component" value="Unassembled WGS sequence"/>
</dbReference>
<organism evidence="4 5">
    <name type="scientific">Paenibacillus alba</name>
    <dbReference type="NCBI Taxonomy" id="1197127"/>
    <lineage>
        <taxon>Bacteria</taxon>
        <taxon>Bacillati</taxon>
        <taxon>Bacillota</taxon>
        <taxon>Bacilli</taxon>
        <taxon>Bacillales</taxon>
        <taxon>Paenibacillaceae</taxon>
        <taxon>Paenibacillus</taxon>
    </lineage>
</organism>
<dbReference type="Pfam" id="PF20736">
    <property type="entry name" value="Glyco_hydro127M"/>
    <property type="match status" value="1"/>
</dbReference>
<evidence type="ECO:0000313" key="4">
    <source>
        <dbReference type="EMBL" id="MEC0230722.1"/>
    </source>
</evidence>
<keyword evidence="4" id="KW-0378">Hydrolase</keyword>
<keyword evidence="5" id="KW-1185">Reference proteome</keyword>
<evidence type="ECO:0000313" key="5">
    <source>
        <dbReference type="Proteomes" id="UP001338137"/>
    </source>
</evidence>
<dbReference type="Pfam" id="PF20737">
    <property type="entry name" value="Glyco_hydro127C"/>
    <property type="match status" value="1"/>
</dbReference>
<protein>
    <submittedName>
        <fullName evidence="4">Glycoside hydrolase family 127 protein</fullName>
    </submittedName>
</protein>
<dbReference type="InterPro" id="IPR012878">
    <property type="entry name" value="Beta-AFase-like_GH127_cat"/>
</dbReference>
<dbReference type="EMBL" id="JARLKY010000079">
    <property type="protein sequence ID" value="MEC0230722.1"/>
    <property type="molecule type" value="Genomic_DNA"/>
</dbReference>
<dbReference type="InterPro" id="IPR049049">
    <property type="entry name" value="Beta-AFase-like_GH127_C"/>
</dbReference>
<dbReference type="SUPFAM" id="SSF48208">
    <property type="entry name" value="Six-hairpin glycosidases"/>
    <property type="match status" value="1"/>
</dbReference>
<dbReference type="PANTHER" id="PTHR43465:SF2">
    <property type="entry name" value="DUF1680 DOMAIN PROTEIN (AFU_ORTHOLOGUE AFUA_1G08910)"/>
    <property type="match status" value="1"/>
</dbReference>
<dbReference type="RefSeq" id="WP_326074747.1">
    <property type="nucleotide sequence ID" value="NZ_JARLKY010000079.1"/>
</dbReference>
<name>A0ABU6G945_9BACL</name>
<dbReference type="GO" id="GO:0016787">
    <property type="term" value="F:hydrolase activity"/>
    <property type="evidence" value="ECO:0007669"/>
    <property type="project" value="UniProtKB-KW"/>
</dbReference>
<feature type="domain" description="Non-reducing end beta-L-arabinofuranosidase-like GH127 middle" evidence="2">
    <location>
        <begin position="439"/>
        <end position="535"/>
    </location>
</feature>
<sequence>MANLSISRPLPLRNVHITDDFWSAYIRLVRNVVVPYQWEALNDQIEGAEPSHAMKNFKISAGLEQGEFYGMVFQDSDVAKWLEAVSYLLETGNDLELEQLADEVIAIIAKAQHADGYLNTYFTLKEPNGRWTNLAECHELYCAGHLIEAAVAYYRATGKRLILDVACKLADCIDQVFGPGDAQIHGYDGHQEIELALVKLYQTTTNERYLRLSQYFLDERGKEPRFFEEEFHRRNGQMHFPSLDMVFDYTYNQSHLPVRQQHTAEGHAVRVVYMCSGMADVAAESGDLELLEACRKLWTNIVSKRMYITGAIGSMAHGEAFTLDYDLPNDTAYAETCASIGLIFFAQRMLQIEAKSEYADMMERALYNTVLSGMSQDGKRFFYVNPLEVWPDAIHKNHQLSHVKPIRQGWFGCACCPPNIARLLASLGQYIYTCQDDIVYANLYIGSEMTLDVTGQSIKIHQHSELPWKGDVRFTIEVSAKTSFTLALRIPNWCTEPSLTVQGSPVQLGENVRDGYVYLSREWNDQDEVKWVLPMEVRRMKGHPQVRDTFGKVALQCGPLIYCMEEADNGAGLHQIVLEDEDEHQKHFDQALLGGIQTLSVAAKRIRSEDLGHQWGEQLYSANIPLEWEPMTAQFIPYYAWANRGQGEMSVWIKEKLKWL</sequence>
<evidence type="ECO:0000259" key="1">
    <source>
        <dbReference type="Pfam" id="PF07944"/>
    </source>
</evidence>
<evidence type="ECO:0000259" key="3">
    <source>
        <dbReference type="Pfam" id="PF20737"/>
    </source>
</evidence>
<reference evidence="4 5" key="1">
    <citation type="submission" date="2023-03" db="EMBL/GenBank/DDBJ databases">
        <title>Bacillus Genome Sequencing.</title>
        <authorList>
            <person name="Dunlap C."/>
        </authorList>
    </citation>
    <scope>NUCLEOTIDE SEQUENCE [LARGE SCALE GENOMIC DNA]</scope>
    <source>
        <strain evidence="4 5">BD-533</strain>
    </source>
</reference>
<feature type="domain" description="Non-reducing end beta-L-arabinofuranosidase-like GH127 C-terminal" evidence="3">
    <location>
        <begin position="537"/>
        <end position="654"/>
    </location>
</feature>